<reference evidence="3 4" key="1">
    <citation type="submission" date="2019-11" db="EMBL/GenBank/DDBJ databases">
        <title>Acidiferrimicrobium australis gen. nov., sp. nov., an acidophilic and obligately heterotrophic, member of the Actinobacteria that catalyses dissimilatory oxido- reduction of iron isolated from metal-rich acidic water in Chile.</title>
        <authorList>
            <person name="Gonzalez D."/>
            <person name="Huber K."/>
            <person name="Hedrich S."/>
            <person name="Rojas-Villalobos C."/>
            <person name="Quatrini R."/>
            <person name="Dinamarca M.A."/>
            <person name="Schwarz A."/>
            <person name="Canales C."/>
            <person name="Nancucheo I."/>
        </authorList>
    </citation>
    <scope>NUCLEOTIDE SEQUENCE [LARGE SCALE GENOMIC DNA]</scope>
    <source>
        <strain evidence="3 4">USS-CCA1</strain>
    </source>
</reference>
<evidence type="ECO:0000313" key="4">
    <source>
        <dbReference type="Proteomes" id="UP000437736"/>
    </source>
</evidence>
<feature type="domain" description="HTH cro/C1-type" evidence="2">
    <location>
        <begin position="15"/>
        <end position="69"/>
    </location>
</feature>
<dbReference type="Gene3D" id="2.60.120.10">
    <property type="entry name" value="Jelly Rolls"/>
    <property type="match status" value="1"/>
</dbReference>
<name>A0ABW9QW30_9ACTN</name>
<dbReference type="InterPro" id="IPR013096">
    <property type="entry name" value="Cupin_2"/>
</dbReference>
<dbReference type="SMART" id="SM00530">
    <property type="entry name" value="HTH_XRE"/>
    <property type="match status" value="1"/>
</dbReference>
<sequence>MTALPAVEHLVRTRLRTLRRSLGLSLDELAARTSLSPSTISRVETGKRTISLDILLPLARALQVDLDALLDVPGDEDVVIRPTPSCSGERTTWLLSRPTDSTVAAKLRLLPTSTPPDPQVHPGHDWFFVTAGRVRLTLGERELTVEAGEAAEFATMTPHAIAAVGGPAELIMIFDREGQRAHVHHEAAGFAS</sequence>
<dbReference type="PANTHER" id="PTHR46797:SF1">
    <property type="entry name" value="METHYLPHOSPHONATE SYNTHASE"/>
    <property type="match status" value="1"/>
</dbReference>
<dbReference type="InterPro" id="IPR001387">
    <property type="entry name" value="Cro/C1-type_HTH"/>
</dbReference>
<protein>
    <submittedName>
        <fullName evidence="3">Helix-turn-helix domain-containing protein</fullName>
    </submittedName>
</protein>
<dbReference type="CDD" id="cd02209">
    <property type="entry name" value="cupin_XRE_C"/>
    <property type="match status" value="1"/>
</dbReference>
<dbReference type="InterPro" id="IPR010982">
    <property type="entry name" value="Lambda_DNA-bd_dom_sf"/>
</dbReference>
<evidence type="ECO:0000256" key="1">
    <source>
        <dbReference type="ARBA" id="ARBA00023125"/>
    </source>
</evidence>
<dbReference type="PANTHER" id="PTHR46797">
    <property type="entry name" value="HTH-TYPE TRANSCRIPTIONAL REGULATOR"/>
    <property type="match status" value="1"/>
</dbReference>
<comment type="caution">
    <text evidence="3">The sequence shown here is derived from an EMBL/GenBank/DDBJ whole genome shotgun (WGS) entry which is preliminary data.</text>
</comment>
<keyword evidence="4" id="KW-1185">Reference proteome</keyword>
<keyword evidence="1" id="KW-0238">DNA-binding</keyword>
<organism evidence="3 4">
    <name type="scientific">Acidiferrimicrobium australe</name>
    <dbReference type="NCBI Taxonomy" id="2664430"/>
    <lineage>
        <taxon>Bacteria</taxon>
        <taxon>Bacillati</taxon>
        <taxon>Actinomycetota</taxon>
        <taxon>Acidimicrobiia</taxon>
        <taxon>Acidimicrobiales</taxon>
        <taxon>Acidimicrobiaceae</taxon>
        <taxon>Acidiferrimicrobium</taxon>
    </lineage>
</organism>
<dbReference type="SUPFAM" id="SSF51182">
    <property type="entry name" value="RmlC-like cupins"/>
    <property type="match status" value="1"/>
</dbReference>
<evidence type="ECO:0000259" key="2">
    <source>
        <dbReference type="PROSITE" id="PS50943"/>
    </source>
</evidence>
<dbReference type="InterPro" id="IPR014710">
    <property type="entry name" value="RmlC-like_jellyroll"/>
</dbReference>
<dbReference type="Gene3D" id="1.10.260.40">
    <property type="entry name" value="lambda repressor-like DNA-binding domains"/>
    <property type="match status" value="1"/>
</dbReference>
<evidence type="ECO:0000313" key="3">
    <source>
        <dbReference type="EMBL" id="MST33888.1"/>
    </source>
</evidence>
<dbReference type="CDD" id="cd00093">
    <property type="entry name" value="HTH_XRE"/>
    <property type="match status" value="1"/>
</dbReference>
<dbReference type="InterPro" id="IPR011051">
    <property type="entry name" value="RmlC_Cupin_sf"/>
</dbReference>
<proteinExistence type="predicted"/>
<accession>A0ABW9QW30</accession>
<dbReference type="Proteomes" id="UP000437736">
    <property type="component" value="Unassembled WGS sequence"/>
</dbReference>
<dbReference type="InterPro" id="IPR050807">
    <property type="entry name" value="TransReg_Diox_bact_type"/>
</dbReference>
<gene>
    <name evidence="3" type="ORF">GHK86_14315</name>
</gene>
<dbReference type="Pfam" id="PF07883">
    <property type="entry name" value="Cupin_2"/>
    <property type="match status" value="1"/>
</dbReference>
<dbReference type="Pfam" id="PF01381">
    <property type="entry name" value="HTH_3"/>
    <property type="match status" value="1"/>
</dbReference>
<dbReference type="PROSITE" id="PS50943">
    <property type="entry name" value="HTH_CROC1"/>
    <property type="match status" value="1"/>
</dbReference>
<dbReference type="EMBL" id="WJHE01000762">
    <property type="protein sequence ID" value="MST33888.1"/>
    <property type="molecule type" value="Genomic_DNA"/>
</dbReference>